<reference evidence="1" key="1">
    <citation type="journal article" date="2015" name="Nature">
        <title>Complex archaea that bridge the gap between prokaryotes and eukaryotes.</title>
        <authorList>
            <person name="Spang A."/>
            <person name="Saw J.H."/>
            <person name="Jorgensen S.L."/>
            <person name="Zaremba-Niedzwiedzka K."/>
            <person name="Martijn J."/>
            <person name="Lind A.E."/>
            <person name="van Eijk R."/>
            <person name="Schleper C."/>
            <person name="Guy L."/>
            <person name="Ettema T.J."/>
        </authorList>
    </citation>
    <scope>NUCLEOTIDE SEQUENCE</scope>
</reference>
<gene>
    <name evidence="1" type="ORF">LCGC14_2502290</name>
</gene>
<feature type="non-terminal residue" evidence="1">
    <location>
        <position position="1"/>
    </location>
</feature>
<dbReference type="AlphaFoldDB" id="A0A0F9B2B8"/>
<organism evidence="1">
    <name type="scientific">marine sediment metagenome</name>
    <dbReference type="NCBI Taxonomy" id="412755"/>
    <lineage>
        <taxon>unclassified sequences</taxon>
        <taxon>metagenomes</taxon>
        <taxon>ecological metagenomes</taxon>
    </lineage>
</organism>
<proteinExistence type="predicted"/>
<evidence type="ECO:0000313" key="1">
    <source>
        <dbReference type="EMBL" id="KKL15770.1"/>
    </source>
</evidence>
<dbReference type="EMBL" id="LAZR01039936">
    <property type="protein sequence ID" value="KKL15770.1"/>
    <property type="molecule type" value="Genomic_DNA"/>
</dbReference>
<protein>
    <submittedName>
        <fullName evidence="1">Uncharacterized protein</fullName>
    </submittedName>
</protein>
<comment type="caution">
    <text evidence="1">The sequence shown here is derived from an EMBL/GenBank/DDBJ whole genome shotgun (WGS) entry which is preliminary data.</text>
</comment>
<sequence length="239" mass="25986">DGADGDSYLYFYEGGSATGAFLKWDDGPGVFSMNKGLNVGSANNFTEIQDDGTIRLEGTAQQWDDVRIVPGAFEFAGASDPTLQNWRPGGSGATFKIYKFKEFDEVFFTIQIPHNYKEGSDLKAHVHWTPCDRGVAESDNDVAWRLDYSWANANAVFAPSSTANMTSTCTGTDDLYETSPSATISGAGKTISSMLVCRLYRIAVGDTWVGTTNAQSPGLKEFDFHYQIDSIGSNSELAK</sequence>
<name>A0A0F9B2B8_9ZZZZ</name>
<accession>A0A0F9B2B8</accession>